<reference evidence="2 3" key="1">
    <citation type="submission" date="2024-10" db="EMBL/GenBank/DDBJ databases">
        <title>Updated reference genomes for cyclostephanoid diatoms.</title>
        <authorList>
            <person name="Roberts W.R."/>
            <person name="Alverson A.J."/>
        </authorList>
    </citation>
    <scope>NUCLEOTIDE SEQUENCE [LARGE SCALE GENOMIC DNA]</scope>
    <source>
        <strain evidence="2 3">AJA010-31</strain>
    </source>
</reference>
<protein>
    <submittedName>
        <fullName evidence="2">Uncharacterized protein</fullName>
    </submittedName>
</protein>
<proteinExistence type="predicted"/>
<name>A0ABD3NHT9_9STRA</name>
<dbReference type="Pfam" id="PF02493">
    <property type="entry name" value="MORN"/>
    <property type="match status" value="4"/>
</dbReference>
<dbReference type="SUPFAM" id="SSF82185">
    <property type="entry name" value="Histone H3 K4-specific methyltransferase SET7/9 N-terminal domain"/>
    <property type="match status" value="1"/>
</dbReference>
<dbReference type="PANTHER" id="PTHR43215:SF14">
    <property type="entry name" value="RADIAL SPOKE HEAD 1 HOMOLOG"/>
    <property type="match status" value="1"/>
</dbReference>
<dbReference type="PANTHER" id="PTHR43215">
    <property type="entry name" value="RADIAL SPOKE HEAD 1 HOMOLOG"/>
    <property type="match status" value="1"/>
</dbReference>
<sequence length="291" mass="32219">MQNQIPNHVLHADYKTRRRQRKSYIKATTRVGINGGGNNNLSCIEPEVQVQTTSAEKPRDFRLQQNQKNVNPLSKDNNLLPWLGGASKSLMTKLQSSRILDIFGTRDSPPPKKNDTDKSIGAEIRSEAIMNINASLASAGHLYKTYISDGFGKLIYPNGTIYIGSLESDLPHGVGKALYTGGATYEGEWNTGNKEGQGILTFSDGSYYEGSFMNKFHGEGTFVSPSLGIVYSGHFSAGCVYGEYSVWFSRDEHVQRCWPDARLTLHEAVNKLAKERKGKAKRRPNKSNVPA</sequence>
<keyword evidence="1" id="KW-0677">Repeat</keyword>
<accession>A0ABD3NHT9</accession>
<dbReference type="SMART" id="SM00698">
    <property type="entry name" value="MORN"/>
    <property type="match status" value="3"/>
</dbReference>
<evidence type="ECO:0000313" key="3">
    <source>
        <dbReference type="Proteomes" id="UP001530400"/>
    </source>
</evidence>
<dbReference type="EMBL" id="JALLPJ020001171">
    <property type="protein sequence ID" value="KAL3774968.1"/>
    <property type="molecule type" value="Genomic_DNA"/>
</dbReference>
<organism evidence="2 3">
    <name type="scientific">Cyclotella atomus</name>
    <dbReference type="NCBI Taxonomy" id="382360"/>
    <lineage>
        <taxon>Eukaryota</taxon>
        <taxon>Sar</taxon>
        <taxon>Stramenopiles</taxon>
        <taxon>Ochrophyta</taxon>
        <taxon>Bacillariophyta</taxon>
        <taxon>Coscinodiscophyceae</taxon>
        <taxon>Thalassiosirophycidae</taxon>
        <taxon>Stephanodiscales</taxon>
        <taxon>Stephanodiscaceae</taxon>
        <taxon>Cyclotella</taxon>
    </lineage>
</organism>
<keyword evidence="3" id="KW-1185">Reference proteome</keyword>
<evidence type="ECO:0000256" key="1">
    <source>
        <dbReference type="ARBA" id="ARBA00022737"/>
    </source>
</evidence>
<dbReference type="InterPro" id="IPR003409">
    <property type="entry name" value="MORN"/>
</dbReference>
<evidence type="ECO:0000313" key="2">
    <source>
        <dbReference type="EMBL" id="KAL3774968.1"/>
    </source>
</evidence>
<dbReference type="AlphaFoldDB" id="A0ABD3NHT9"/>
<dbReference type="Gene3D" id="2.20.110.10">
    <property type="entry name" value="Histone H3 K4-specific methyltransferase SET7/9 N-terminal domain"/>
    <property type="match status" value="2"/>
</dbReference>
<dbReference type="Proteomes" id="UP001530400">
    <property type="component" value="Unassembled WGS sequence"/>
</dbReference>
<comment type="caution">
    <text evidence="2">The sequence shown here is derived from an EMBL/GenBank/DDBJ whole genome shotgun (WGS) entry which is preliminary data.</text>
</comment>
<gene>
    <name evidence="2" type="ORF">ACHAWO_008899</name>
</gene>